<keyword evidence="7" id="KW-0539">Nucleus</keyword>
<dbReference type="Proteomes" id="UP000069272">
    <property type="component" value="Chromosome 2R"/>
</dbReference>
<protein>
    <recommendedName>
        <fullName evidence="2">tRNA (adenine(58)-N(1))-methyltransferase</fullName>
        <ecNumber evidence="2">2.1.1.220</ecNumber>
    </recommendedName>
</protein>
<evidence type="ECO:0000313" key="10">
    <source>
        <dbReference type="EnsemblMetazoa" id="AALB007264-PA"/>
    </source>
</evidence>
<comment type="subcellular location">
    <subcellularLocation>
        <location evidence="1">Nucleus</location>
    </subcellularLocation>
</comment>
<dbReference type="VEuPathDB" id="VectorBase:AALB20_035684"/>
<name>A0A182FL55_ANOAL</name>
<evidence type="ECO:0000256" key="5">
    <source>
        <dbReference type="ARBA" id="ARBA00022691"/>
    </source>
</evidence>
<evidence type="ECO:0000256" key="8">
    <source>
        <dbReference type="ARBA" id="ARBA00048481"/>
    </source>
</evidence>
<evidence type="ECO:0000256" key="1">
    <source>
        <dbReference type="ARBA" id="ARBA00004123"/>
    </source>
</evidence>
<dbReference type="AlphaFoldDB" id="A0A182FL55"/>
<feature type="domain" description="tRNA (adenine(58)-N(1))-methyltransferase catalytic subunit TRM61 C-terminal" evidence="9">
    <location>
        <begin position="72"/>
        <end position="211"/>
    </location>
</feature>
<dbReference type="Pfam" id="PF08704">
    <property type="entry name" value="GCD14"/>
    <property type="match status" value="2"/>
</dbReference>
<evidence type="ECO:0000256" key="3">
    <source>
        <dbReference type="ARBA" id="ARBA00022603"/>
    </source>
</evidence>
<dbReference type="InterPro" id="IPR014816">
    <property type="entry name" value="tRNA_MeTrfase_Gcd14"/>
</dbReference>
<dbReference type="InterPro" id="IPR049470">
    <property type="entry name" value="TRM61_C"/>
</dbReference>
<comment type="catalytic activity">
    <reaction evidence="8">
        <text>an adenosine in mRNA + S-adenosyl-L-methionine = an N(1)-methyladenosine in mRNA + S-adenosyl-L-homocysteine + H(+)</text>
        <dbReference type="Rhea" id="RHEA:55392"/>
        <dbReference type="Rhea" id="RHEA-COMP:12414"/>
        <dbReference type="Rhea" id="RHEA-COMP:12415"/>
        <dbReference type="ChEBI" id="CHEBI:15378"/>
        <dbReference type="ChEBI" id="CHEBI:57856"/>
        <dbReference type="ChEBI" id="CHEBI:59789"/>
        <dbReference type="ChEBI" id="CHEBI:74411"/>
        <dbReference type="ChEBI" id="CHEBI:74491"/>
    </reaction>
</comment>
<evidence type="ECO:0000313" key="11">
    <source>
        <dbReference type="Proteomes" id="UP000069272"/>
    </source>
</evidence>
<keyword evidence="11" id="KW-1185">Reference proteome</keyword>
<dbReference type="Gene3D" id="3.10.330.20">
    <property type="match status" value="1"/>
</dbReference>
<organism evidence="10 11">
    <name type="scientific">Anopheles albimanus</name>
    <name type="common">New world malaria mosquito</name>
    <dbReference type="NCBI Taxonomy" id="7167"/>
    <lineage>
        <taxon>Eukaryota</taxon>
        <taxon>Metazoa</taxon>
        <taxon>Ecdysozoa</taxon>
        <taxon>Arthropoda</taxon>
        <taxon>Hexapoda</taxon>
        <taxon>Insecta</taxon>
        <taxon>Pterygota</taxon>
        <taxon>Neoptera</taxon>
        <taxon>Endopterygota</taxon>
        <taxon>Diptera</taxon>
        <taxon>Nematocera</taxon>
        <taxon>Culicoidea</taxon>
        <taxon>Culicidae</taxon>
        <taxon>Anophelinae</taxon>
        <taxon>Anopheles</taxon>
    </lineage>
</organism>
<evidence type="ECO:0000256" key="4">
    <source>
        <dbReference type="ARBA" id="ARBA00022679"/>
    </source>
</evidence>
<dbReference type="GO" id="GO:0005634">
    <property type="term" value="C:nucleus"/>
    <property type="evidence" value="ECO:0007669"/>
    <property type="project" value="UniProtKB-SubCell"/>
</dbReference>
<dbReference type="SUPFAM" id="SSF53335">
    <property type="entry name" value="S-adenosyl-L-methionine-dependent methyltransferases"/>
    <property type="match status" value="2"/>
</dbReference>
<dbReference type="PANTHER" id="PTHR12133">
    <property type="entry name" value="TRNA (ADENINE(58)-N(1))-METHYLTRANSFERASE"/>
    <property type="match status" value="1"/>
</dbReference>
<accession>A0A182FL55</accession>
<dbReference type="GO" id="GO:0030488">
    <property type="term" value="P:tRNA methylation"/>
    <property type="evidence" value="ECO:0007669"/>
    <property type="project" value="InterPro"/>
</dbReference>
<dbReference type="FunFam" id="3.10.330.20:FF:000002">
    <property type="entry name" value="tRNA (adenine(58)-N(1))-methyltransferase catalytic subunit TRMT61A"/>
    <property type="match status" value="1"/>
</dbReference>
<dbReference type="PROSITE" id="PS51620">
    <property type="entry name" value="SAM_TRM61"/>
    <property type="match status" value="1"/>
</dbReference>
<evidence type="ECO:0000256" key="6">
    <source>
        <dbReference type="ARBA" id="ARBA00022694"/>
    </source>
</evidence>
<reference evidence="10" key="2">
    <citation type="submission" date="2022-08" db="UniProtKB">
        <authorList>
            <consortium name="EnsemblMetazoa"/>
        </authorList>
    </citation>
    <scope>IDENTIFICATION</scope>
    <source>
        <strain evidence="10">STECLA/ALBI9_A</strain>
    </source>
</reference>
<dbReference type="GO" id="GO:0160107">
    <property type="term" value="F:tRNA (adenine(58)-N1)-methyltransferase activity"/>
    <property type="evidence" value="ECO:0007669"/>
    <property type="project" value="UniProtKB-EC"/>
</dbReference>
<dbReference type="EC" id="2.1.1.220" evidence="2"/>
<sequence length="593" mass="66737">MSFVGPKEVIAEGDTVVLYLTPAMMHTIEAVRQIRNKKNEMIDYVFQTSFGALKVSDLIGERYGARVQLTKGWAHVLQPNPELWTQTLPHRTQILYTPDISMILYQLEVRPGSIVIESGTGSGSLSHYFLRAIRPSGHLHTFDFHEERCAKAREEFTAHGLGDSVTVRQRDVCEQGFGPELDGKADAVFLDLPAPQLAIPHAAKAIRDEGKCNPSVIMIRIVHLPAVLLTIRSLSLCSHSGLTINMHPCSYRAREMIYLKLINNGPQTDGTDRDARHRVTAVVGPGPVGPSIDYLSQSIPNDSEFHVLIEGTGGNRGGRICSFSPCIEQSMRVCDALAEHGFIEVQNLEVLQIEDIVRTRNVPVMELEFLKTKYPVINVTVICRKEHYTSQDKQDAPAQCPKYETGVRWSPADLIYIEYDSYRYELRSCAFMNGTHAYRGYMMLTDLFEPRSRPRLKELPIWKQRVNDPDALLFRYDGDCEKCNFRNEYVGVARPLRPEQDDQPLNVAEPFCVDGHLTMLTSDPRSSSDDKDNSFTFGSLSVPLALLVVTLIVIVMMALRSMCIRKSATRVVSPELSERSRKCSLVVERLSAY</sequence>
<evidence type="ECO:0000256" key="2">
    <source>
        <dbReference type="ARBA" id="ARBA00012796"/>
    </source>
</evidence>
<evidence type="ECO:0000256" key="7">
    <source>
        <dbReference type="ARBA" id="ARBA00023242"/>
    </source>
</evidence>
<feature type="domain" description="tRNA (adenine(58)-N(1))-methyltransferase catalytic subunit TRM61 C-terminal" evidence="9">
    <location>
        <begin position="316"/>
        <end position="396"/>
    </location>
</feature>
<dbReference type="STRING" id="7167.A0A182FL55"/>
<dbReference type="PANTHER" id="PTHR12133:SF2">
    <property type="entry name" value="TRNA (ADENINE(58)-N(1))-METHYLTRANSFERASE CATALYTIC SUBUNIT TRMT61A"/>
    <property type="match status" value="1"/>
</dbReference>
<dbReference type="GO" id="GO:0031515">
    <property type="term" value="C:tRNA (m1A) methyltransferase complex"/>
    <property type="evidence" value="ECO:0007669"/>
    <property type="project" value="InterPro"/>
</dbReference>
<keyword evidence="3" id="KW-0489">Methyltransferase</keyword>
<proteinExistence type="predicted"/>
<evidence type="ECO:0000259" key="9">
    <source>
        <dbReference type="Pfam" id="PF08704"/>
    </source>
</evidence>
<reference evidence="10 11" key="1">
    <citation type="journal article" date="2017" name="G3 (Bethesda)">
        <title>The Physical Genome Mapping of Anopheles albimanus Corrected Scaffold Misassemblies and Identified Interarm Rearrangements in Genus Anopheles.</title>
        <authorList>
            <person name="Artemov G.N."/>
            <person name="Peery A.N."/>
            <person name="Jiang X."/>
            <person name="Tu Z."/>
            <person name="Stegniy V.N."/>
            <person name="Sharakhova M.V."/>
            <person name="Sharakhov I.V."/>
        </authorList>
    </citation>
    <scope>NUCLEOTIDE SEQUENCE [LARGE SCALE GENOMIC DNA]</scope>
    <source>
        <strain evidence="10 11">ALBI9_A</strain>
    </source>
</reference>
<dbReference type="EnsemblMetazoa" id="AALB007264-RA">
    <property type="protein sequence ID" value="AALB007264-PA"/>
    <property type="gene ID" value="AALB007264"/>
</dbReference>
<dbReference type="VEuPathDB" id="VectorBase:AALB007264"/>
<keyword evidence="6" id="KW-0819">tRNA processing</keyword>
<keyword evidence="4" id="KW-0808">Transferase</keyword>
<dbReference type="Gene3D" id="3.40.50.150">
    <property type="entry name" value="Vaccinia Virus protein VP39"/>
    <property type="match status" value="2"/>
</dbReference>
<dbReference type="InterPro" id="IPR029063">
    <property type="entry name" value="SAM-dependent_MTases_sf"/>
</dbReference>
<keyword evidence="5" id="KW-0949">S-adenosyl-L-methionine</keyword>